<dbReference type="InterPro" id="IPR050275">
    <property type="entry name" value="PGM_Phosphatase"/>
</dbReference>
<dbReference type="STRING" id="221109.gene:10733972"/>
<dbReference type="GO" id="GO:0005737">
    <property type="term" value="C:cytoplasm"/>
    <property type="evidence" value="ECO:0007669"/>
    <property type="project" value="TreeGrafter"/>
</dbReference>
<name>Q8EQG8_OCEIH</name>
<reference evidence="1 2" key="2">
    <citation type="journal article" date="2002" name="Nucleic Acids Res.">
        <title>Genome sequence of Oceanobacillus iheyensis isolated from the Iheya Ridge and its unexpected adaptive capabilities to extreme environments.</title>
        <authorList>
            <person name="Takami H."/>
            <person name="Takaki Y."/>
            <person name="Uchiyama I."/>
        </authorList>
    </citation>
    <scope>NUCLEOTIDE SEQUENCE [LARGE SCALE GENOMIC DNA]</scope>
    <source>
        <strain evidence="2">DSM 14371 / CIP 107618 / JCM 11309 / KCTC 3954 / HTE831</strain>
    </source>
</reference>
<dbReference type="OrthoDB" id="512570at2"/>
<evidence type="ECO:0000313" key="2">
    <source>
        <dbReference type="Proteomes" id="UP000000822"/>
    </source>
</evidence>
<protein>
    <submittedName>
        <fullName evidence="1">Hypothetical conserved protein</fullName>
    </submittedName>
</protein>
<dbReference type="AlphaFoldDB" id="Q8EQG8"/>
<dbReference type="Gene3D" id="3.40.50.1240">
    <property type="entry name" value="Phosphoglycerate mutase-like"/>
    <property type="match status" value="1"/>
</dbReference>
<dbReference type="InterPro" id="IPR029033">
    <property type="entry name" value="His_PPase_superfam"/>
</dbReference>
<dbReference type="Pfam" id="PF00300">
    <property type="entry name" value="His_Phos_1"/>
    <property type="match status" value="1"/>
</dbReference>
<dbReference type="PANTHER" id="PTHR48100">
    <property type="entry name" value="BROAD-SPECIFICITY PHOSPHATASE YOR283W-RELATED"/>
    <property type="match status" value="1"/>
</dbReference>
<dbReference type="eggNOG" id="COG0406">
    <property type="taxonomic scope" value="Bacteria"/>
</dbReference>
<dbReference type="SMART" id="SM00855">
    <property type="entry name" value="PGAM"/>
    <property type="match status" value="1"/>
</dbReference>
<keyword evidence="2" id="KW-1185">Reference proteome</keyword>
<dbReference type="Proteomes" id="UP000000822">
    <property type="component" value="Chromosome"/>
</dbReference>
<dbReference type="PhylomeDB" id="Q8EQG8"/>
<dbReference type="CDD" id="cd07067">
    <property type="entry name" value="HP_PGM_like"/>
    <property type="match status" value="1"/>
</dbReference>
<reference evidence="1 2" key="1">
    <citation type="journal article" date="2001" name="FEMS Microbiol. Lett.">
        <title>Oceanobacillus iheyensis gen. nov., sp. nov., a deep-sea extremely halotolerant and alkaliphilic species isolated from a depth of 1050 m on the Iheya Ridge.</title>
        <authorList>
            <person name="Lu J."/>
            <person name="Nogi Y."/>
            <person name="Takami H."/>
        </authorList>
    </citation>
    <scope>NUCLEOTIDE SEQUENCE [LARGE SCALE GENOMIC DNA]</scope>
    <source>
        <strain evidence="2">DSM 14371 / CIP 107618 / JCM 11309 / KCTC 3954 / HTE831</strain>
    </source>
</reference>
<dbReference type="SUPFAM" id="SSF53254">
    <property type="entry name" value="Phosphoglycerate mutase-like"/>
    <property type="match status" value="1"/>
</dbReference>
<organism evidence="1 2">
    <name type="scientific">Oceanobacillus iheyensis (strain DSM 14371 / CIP 107618 / JCM 11309 / KCTC 3954 / HTE831)</name>
    <dbReference type="NCBI Taxonomy" id="221109"/>
    <lineage>
        <taxon>Bacteria</taxon>
        <taxon>Bacillati</taxon>
        <taxon>Bacillota</taxon>
        <taxon>Bacilli</taxon>
        <taxon>Bacillales</taxon>
        <taxon>Bacillaceae</taxon>
        <taxon>Oceanobacillus</taxon>
    </lineage>
</organism>
<dbReference type="EMBL" id="BA000028">
    <property type="protein sequence ID" value="BAC13688.1"/>
    <property type="molecule type" value="Genomic_DNA"/>
</dbReference>
<sequence>MKRIYFIRHCSAEGQHPDAPLTNLGLQQANELSLFLQNTNESFCGIWSSPYLRAIDTIKPFSNYLNLEINIDDRLKERVLCAEPTEDWMDALKQSFEDPEFYLPGGESASTLLQRANAVLTPLINNPKLTNIIIVSHGNILSHLFHQFNGDFGFEDWKTLGNPDVYALDINSSTNMKLTPIYK</sequence>
<dbReference type="InterPro" id="IPR013078">
    <property type="entry name" value="His_Pase_superF_clade-1"/>
</dbReference>
<evidence type="ECO:0000313" key="1">
    <source>
        <dbReference type="EMBL" id="BAC13688.1"/>
    </source>
</evidence>
<dbReference type="PANTHER" id="PTHR48100:SF1">
    <property type="entry name" value="HISTIDINE PHOSPHATASE FAMILY PROTEIN-RELATED"/>
    <property type="match status" value="1"/>
</dbReference>
<dbReference type="KEGG" id="oih:OB1732"/>
<dbReference type="GO" id="GO:0016791">
    <property type="term" value="F:phosphatase activity"/>
    <property type="evidence" value="ECO:0007669"/>
    <property type="project" value="TreeGrafter"/>
</dbReference>
<dbReference type="HOGENOM" id="CLU_033323_12_2_9"/>
<proteinExistence type="predicted"/>
<gene>
    <name evidence="1" type="ordered locus">OB1732</name>
</gene>
<accession>Q8EQG8</accession>
<dbReference type="RefSeq" id="WP_011066132.1">
    <property type="nucleotide sequence ID" value="NC_004193.1"/>
</dbReference>